<dbReference type="AlphaFoldDB" id="A0A2A2M3F4"/>
<dbReference type="Proteomes" id="UP000218231">
    <property type="component" value="Unassembled WGS sequence"/>
</dbReference>
<evidence type="ECO:0000313" key="2">
    <source>
        <dbReference type="Proteomes" id="UP000218231"/>
    </source>
</evidence>
<comment type="caution">
    <text evidence="1">The sequence shown here is derived from an EMBL/GenBank/DDBJ whole genome shotgun (WGS) entry which is preliminary data.</text>
</comment>
<sequence>MNLGKIARHQIGLDQRDALHRIAHPQQARRVARAIAFEDPDRVAVRMGERGLQAGQGDVRSHALVGMAVGDLHPAVVERVAVFQPGIFDALAHPALQPIAMEQVADRLRRGQRQILVPEAARDVAIIRLRQQGADIARGVGERAVPVIFAQMVDDAALHDAVSRAANGATEWHGPSGGDLGDEIARAALQRLQAPVEPVEAAAHAVDLGGDGFARFRRPRR</sequence>
<dbReference type="EMBL" id="LIAE01005766">
    <property type="protein sequence ID" value="PAV93061.1"/>
    <property type="molecule type" value="Genomic_DNA"/>
</dbReference>
<accession>A0A2A2M3F4</accession>
<proteinExistence type="predicted"/>
<name>A0A2A2M3F4_9BILA</name>
<evidence type="ECO:0000313" key="1">
    <source>
        <dbReference type="EMBL" id="PAV93061.1"/>
    </source>
</evidence>
<organism evidence="1 2">
    <name type="scientific">Diploscapter pachys</name>
    <dbReference type="NCBI Taxonomy" id="2018661"/>
    <lineage>
        <taxon>Eukaryota</taxon>
        <taxon>Metazoa</taxon>
        <taxon>Ecdysozoa</taxon>
        <taxon>Nematoda</taxon>
        <taxon>Chromadorea</taxon>
        <taxon>Rhabditida</taxon>
        <taxon>Rhabditina</taxon>
        <taxon>Rhabditomorpha</taxon>
        <taxon>Rhabditoidea</taxon>
        <taxon>Rhabditidae</taxon>
        <taxon>Diploscapter</taxon>
    </lineage>
</organism>
<keyword evidence="2" id="KW-1185">Reference proteome</keyword>
<reference evidence="1 2" key="1">
    <citation type="journal article" date="2017" name="Curr. Biol.">
        <title>Genome architecture and evolution of a unichromosomal asexual nematode.</title>
        <authorList>
            <person name="Fradin H."/>
            <person name="Zegar C."/>
            <person name="Gutwein M."/>
            <person name="Lucas J."/>
            <person name="Kovtun M."/>
            <person name="Corcoran D."/>
            <person name="Baugh L.R."/>
            <person name="Kiontke K."/>
            <person name="Gunsalus K."/>
            <person name="Fitch D.H."/>
            <person name="Piano F."/>
        </authorList>
    </citation>
    <scope>NUCLEOTIDE SEQUENCE [LARGE SCALE GENOMIC DNA]</scope>
    <source>
        <strain evidence="1">PF1309</strain>
    </source>
</reference>
<protein>
    <submittedName>
        <fullName evidence="1">Uncharacterized protein</fullName>
    </submittedName>
</protein>
<gene>
    <name evidence="1" type="ORF">WR25_09978</name>
</gene>